<organism evidence="5 6">
    <name type="scientific">Candidatus Geothrix skivensis</name>
    <dbReference type="NCBI Taxonomy" id="2954439"/>
    <lineage>
        <taxon>Bacteria</taxon>
        <taxon>Pseudomonadati</taxon>
        <taxon>Acidobacteriota</taxon>
        <taxon>Holophagae</taxon>
        <taxon>Holophagales</taxon>
        <taxon>Holophagaceae</taxon>
        <taxon>Geothrix</taxon>
    </lineage>
</organism>
<evidence type="ECO:0000313" key="6">
    <source>
        <dbReference type="Proteomes" id="UP000886657"/>
    </source>
</evidence>
<dbReference type="PANTHER" id="PTHR43300">
    <property type="entry name" value="ACETYLTRANSFERASE"/>
    <property type="match status" value="1"/>
</dbReference>
<dbReference type="GO" id="GO:0016746">
    <property type="term" value="F:acyltransferase activity"/>
    <property type="evidence" value="ECO:0007669"/>
    <property type="project" value="UniProtKB-KW"/>
</dbReference>
<dbReference type="InterPro" id="IPR001451">
    <property type="entry name" value="Hexapep"/>
</dbReference>
<dbReference type="PROSITE" id="PS00101">
    <property type="entry name" value="HEXAPEP_TRANSFERASES"/>
    <property type="match status" value="1"/>
</dbReference>
<dbReference type="InterPro" id="IPR018357">
    <property type="entry name" value="Hexapep_transf_CS"/>
</dbReference>
<evidence type="ECO:0000256" key="3">
    <source>
        <dbReference type="ARBA" id="ARBA00022737"/>
    </source>
</evidence>
<evidence type="ECO:0000256" key="2">
    <source>
        <dbReference type="ARBA" id="ARBA00022679"/>
    </source>
</evidence>
<comment type="similarity">
    <text evidence="1">Belongs to the transferase hexapeptide repeat family.</text>
</comment>
<dbReference type="EMBL" id="JADKIO010000006">
    <property type="protein sequence ID" value="MBK9796357.1"/>
    <property type="molecule type" value="Genomic_DNA"/>
</dbReference>
<keyword evidence="3" id="KW-0677">Repeat</keyword>
<evidence type="ECO:0000313" key="5">
    <source>
        <dbReference type="EMBL" id="MBK9796357.1"/>
    </source>
</evidence>
<name>A0A9D7SEX6_9BACT</name>
<dbReference type="AlphaFoldDB" id="A0A9D7SEX6"/>
<dbReference type="Pfam" id="PF00132">
    <property type="entry name" value="Hexapep"/>
    <property type="match status" value="1"/>
</dbReference>
<keyword evidence="2 5" id="KW-0808">Transferase</keyword>
<keyword evidence="4" id="KW-0012">Acyltransferase</keyword>
<dbReference type="SUPFAM" id="SSF51161">
    <property type="entry name" value="Trimeric LpxA-like enzymes"/>
    <property type="match status" value="1"/>
</dbReference>
<gene>
    <name evidence="5" type="ORF">IPP58_07645</name>
</gene>
<dbReference type="Proteomes" id="UP000886657">
    <property type="component" value="Unassembled WGS sequence"/>
</dbReference>
<dbReference type="InterPro" id="IPR050179">
    <property type="entry name" value="Trans_hexapeptide_repeat"/>
</dbReference>
<evidence type="ECO:0000256" key="4">
    <source>
        <dbReference type="ARBA" id="ARBA00023315"/>
    </source>
</evidence>
<dbReference type="PANTHER" id="PTHR43300:SF4">
    <property type="entry name" value="ACYL-[ACYL-CARRIER-PROTEIN]--UDP-N-ACETYLGLUCOSAMINE O-ACYLTRANSFERASE"/>
    <property type="match status" value="1"/>
</dbReference>
<comment type="caution">
    <text evidence="5">The sequence shown here is derived from an EMBL/GenBank/DDBJ whole genome shotgun (WGS) entry which is preliminary data.</text>
</comment>
<accession>A0A9D7SEX6</accession>
<dbReference type="InterPro" id="IPR011004">
    <property type="entry name" value="Trimer_LpxA-like_sf"/>
</dbReference>
<dbReference type="CDD" id="cd03358">
    <property type="entry name" value="LbH_WxcM_N_like"/>
    <property type="match status" value="1"/>
</dbReference>
<reference evidence="5" key="1">
    <citation type="submission" date="2020-10" db="EMBL/GenBank/DDBJ databases">
        <title>Connecting structure to function with the recovery of over 1000 high-quality activated sludge metagenome-assembled genomes encoding full-length rRNA genes using long-read sequencing.</title>
        <authorList>
            <person name="Singleton C.M."/>
            <person name="Petriglieri F."/>
            <person name="Kristensen J.M."/>
            <person name="Kirkegaard R.H."/>
            <person name="Michaelsen T.Y."/>
            <person name="Andersen M.H."/>
            <person name="Karst S.M."/>
            <person name="Dueholm M.S."/>
            <person name="Nielsen P.H."/>
            <person name="Albertsen M."/>
        </authorList>
    </citation>
    <scope>NUCLEOTIDE SEQUENCE</scope>
    <source>
        <strain evidence="5">Skiv_18-Q3-R9-52_MAXAC.067</strain>
    </source>
</reference>
<evidence type="ECO:0000256" key="1">
    <source>
        <dbReference type="ARBA" id="ARBA00007274"/>
    </source>
</evidence>
<dbReference type="Gene3D" id="2.160.10.10">
    <property type="entry name" value="Hexapeptide repeat proteins"/>
    <property type="match status" value="1"/>
</dbReference>
<proteinExistence type="inferred from homology"/>
<protein>
    <submittedName>
        <fullName evidence="5">Transferase</fullName>
    </submittedName>
</protein>
<sequence length="212" mass="22071">MTASSIQFPNVHLGPGAVVDDFVILGRAPKGAQPGSLRLDIGPDGVIRSHSVIYAGSTIGARFQCGHGALVREQCTIGEDCSIGSGSVLEFLVKLGNRVRIHSNCFVPEHSVLDDDCWIGPNVVFTNAKFPQTPRTKELLAGVHICRGAKVGANSTLLPGITIGAGALVGAGSVVTKDVPEGSVVAGNPARILCRVSDLRHSDTNELVYPGV</sequence>
<dbReference type="Pfam" id="PF14602">
    <property type="entry name" value="Hexapep_2"/>
    <property type="match status" value="1"/>
</dbReference>